<keyword evidence="1" id="KW-0472">Membrane</keyword>
<feature type="transmembrane region" description="Helical" evidence="1">
    <location>
        <begin position="197"/>
        <end position="216"/>
    </location>
</feature>
<dbReference type="InterPro" id="IPR045340">
    <property type="entry name" value="DUF6533"/>
</dbReference>
<dbReference type="AlphaFoldDB" id="A0A8S0VUD5"/>
<keyword evidence="1" id="KW-1133">Transmembrane helix</keyword>
<feature type="domain" description="DUF6533" evidence="2">
    <location>
        <begin position="6"/>
        <end position="48"/>
    </location>
</feature>
<protein>
    <recommendedName>
        <fullName evidence="2">DUF6533 domain-containing protein</fullName>
    </recommendedName>
</protein>
<evidence type="ECO:0000256" key="1">
    <source>
        <dbReference type="SAM" id="Phobius"/>
    </source>
</evidence>
<proteinExistence type="predicted"/>
<dbReference type="Pfam" id="PF20151">
    <property type="entry name" value="DUF6533"/>
    <property type="match status" value="1"/>
</dbReference>
<dbReference type="EMBL" id="CACVBS010000084">
    <property type="protein sequence ID" value="CAA7270039.1"/>
    <property type="molecule type" value="Genomic_DNA"/>
</dbReference>
<feature type="transmembrane region" description="Helical" evidence="1">
    <location>
        <begin position="103"/>
        <end position="123"/>
    </location>
</feature>
<accession>A0A8S0VUD5</accession>
<evidence type="ECO:0000313" key="4">
    <source>
        <dbReference type="Proteomes" id="UP000467700"/>
    </source>
</evidence>
<dbReference type="Proteomes" id="UP000467700">
    <property type="component" value="Unassembled WGS sequence"/>
</dbReference>
<keyword evidence="1" id="KW-0812">Transmembrane</keyword>
<sequence length="241" mass="27651">MREVDIAACVIYVWDYCITMGMEIEHVWPGKWTALKVLYLIQRYLPFIDTVWPVLHRAKHQSEPRDVPFAHECGAVVFVVGMAASELVLTFRAWAVWNRNRVLTVVLPIIFMGIWVPHVYFLIQSLRSLSFANPPIPQFVGCFAMGNLTANNGILLSWVLLLVWDTIIMILMIIPAIKAYRFRGHSALYATVYGEGIVYYVYLFILSSVNIILLRLQSIDVGYRFIIVTYVIDPTIDATVY</sequence>
<keyword evidence="4" id="KW-1185">Reference proteome</keyword>
<evidence type="ECO:0000259" key="2">
    <source>
        <dbReference type="Pfam" id="PF20151"/>
    </source>
</evidence>
<comment type="caution">
    <text evidence="3">The sequence shown here is derived from an EMBL/GenBank/DDBJ whole genome shotgun (WGS) entry which is preliminary data.</text>
</comment>
<reference evidence="3 4" key="1">
    <citation type="submission" date="2020-01" db="EMBL/GenBank/DDBJ databases">
        <authorList>
            <person name="Gupta K D."/>
        </authorList>
    </citation>
    <scope>NUCLEOTIDE SEQUENCE [LARGE SCALE GENOMIC DNA]</scope>
</reference>
<organism evidence="3 4">
    <name type="scientific">Cyclocybe aegerita</name>
    <name type="common">Black poplar mushroom</name>
    <name type="synonym">Agrocybe aegerita</name>
    <dbReference type="NCBI Taxonomy" id="1973307"/>
    <lineage>
        <taxon>Eukaryota</taxon>
        <taxon>Fungi</taxon>
        <taxon>Dikarya</taxon>
        <taxon>Basidiomycota</taxon>
        <taxon>Agaricomycotina</taxon>
        <taxon>Agaricomycetes</taxon>
        <taxon>Agaricomycetidae</taxon>
        <taxon>Agaricales</taxon>
        <taxon>Agaricineae</taxon>
        <taxon>Bolbitiaceae</taxon>
        <taxon>Cyclocybe</taxon>
    </lineage>
</organism>
<name>A0A8S0VUD5_CYCAE</name>
<dbReference type="OrthoDB" id="3350812at2759"/>
<feature type="transmembrane region" description="Helical" evidence="1">
    <location>
        <begin position="155"/>
        <end position="177"/>
    </location>
</feature>
<gene>
    <name evidence="3" type="ORF">AAE3_LOCUS12257</name>
</gene>
<evidence type="ECO:0000313" key="3">
    <source>
        <dbReference type="EMBL" id="CAA7270039.1"/>
    </source>
</evidence>
<feature type="transmembrane region" description="Helical" evidence="1">
    <location>
        <begin position="75"/>
        <end position="97"/>
    </location>
</feature>